<accession>A0A5A9NQK3</accession>
<reference evidence="2 3" key="1">
    <citation type="journal article" date="2019" name="Mol. Ecol. Resour.">
        <title>Chromosome-level genome assembly of Triplophysa tibetana, a fish adapted to the harsh high-altitude environment of the Tibetan Plateau.</title>
        <authorList>
            <person name="Yang X."/>
            <person name="Liu H."/>
            <person name="Ma Z."/>
            <person name="Zou Y."/>
            <person name="Zou M."/>
            <person name="Mao Y."/>
            <person name="Li X."/>
            <person name="Wang H."/>
            <person name="Chen T."/>
            <person name="Wang W."/>
            <person name="Yang R."/>
        </authorList>
    </citation>
    <scope>NUCLEOTIDE SEQUENCE [LARGE SCALE GENOMIC DNA]</scope>
    <source>
        <strain evidence="2">TTIB1903HZAU</strain>
        <tissue evidence="2">Muscle</tissue>
    </source>
</reference>
<evidence type="ECO:0000313" key="3">
    <source>
        <dbReference type="Proteomes" id="UP000324632"/>
    </source>
</evidence>
<keyword evidence="1" id="KW-0812">Transmembrane</keyword>
<dbReference type="EMBL" id="SOYY01000014">
    <property type="protein sequence ID" value="KAA0712434.1"/>
    <property type="molecule type" value="Genomic_DNA"/>
</dbReference>
<organism evidence="2 3">
    <name type="scientific">Triplophysa tibetana</name>
    <dbReference type="NCBI Taxonomy" id="1572043"/>
    <lineage>
        <taxon>Eukaryota</taxon>
        <taxon>Metazoa</taxon>
        <taxon>Chordata</taxon>
        <taxon>Craniata</taxon>
        <taxon>Vertebrata</taxon>
        <taxon>Euteleostomi</taxon>
        <taxon>Actinopterygii</taxon>
        <taxon>Neopterygii</taxon>
        <taxon>Teleostei</taxon>
        <taxon>Ostariophysi</taxon>
        <taxon>Cypriniformes</taxon>
        <taxon>Nemacheilidae</taxon>
        <taxon>Triplophysa</taxon>
    </lineage>
</organism>
<proteinExistence type="predicted"/>
<evidence type="ECO:0000256" key="1">
    <source>
        <dbReference type="SAM" id="Phobius"/>
    </source>
</evidence>
<keyword evidence="3" id="KW-1185">Reference proteome</keyword>
<evidence type="ECO:0000313" key="2">
    <source>
        <dbReference type="EMBL" id="KAA0712434.1"/>
    </source>
</evidence>
<keyword evidence="1" id="KW-1133">Transmembrane helix</keyword>
<dbReference type="AlphaFoldDB" id="A0A5A9NQK3"/>
<dbReference type="Proteomes" id="UP000324632">
    <property type="component" value="Chromosome 14"/>
</dbReference>
<feature type="transmembrane region" description="Helical" evidence="1">
    <location>
        <begin position="146"/>
        <end position="165"/>
    </location>
</feature>
<name>A0A5A9NQK3_9TELE</name>
<sequence length="235" mass="26583">MEAVPIILPRAQLSVPLCSWGTGLKWKTGPDLTGRSRASVRSLLSASVHPVSSRGRRGRSYGRRHQTLLSTHVCNAHPICLSSCNRCGLRFFCMIIEELIVTFGFKSPLRPPSSEQVSGIPYRNTTTTHLGRVKLQQSGVVGRLPGIYWLSVILFVILCPYVASVDKSWALSMRRSVYIYPKQSAIHLNYTFSQCDMFIYCMYCMYCTHDFPASDDLCMLLKCNFEESYNDTMEN</sequence>
<gene>
    <name evidence="2" type="ORF">E1301_Tti012965</name>
</gene>
<protein>
    <submittedName>
        <fullName evidence="2">E3 ubiquitin-protein ligase RNF123</fullName>
    </submittedName>
</protein>
<keyword evidence="1" id="KW-0472">Membrane</keyword>
<comment type="caution">
    <text evidence="2">The sequence shown here is derived from an EMBL/GenBank/DDBJ whole genome shotgun (WGS) entry which is preliminary data.</text>
</comment>